<dbReference type="InterPro" id="IPR001296">
    <property type="entry name" value="Glyco_trans_1"/>
</dbReference>
<evidence type="ECO:0000313" key="3">
    <source>
        <dbReference type="Proteomes" id="UP000010480"/>
    </source>
</evidence>
<dbReference type="PATRIC" id="fig|755178.3.peg.1143"/>
<dbReference type="EMBL" id="CP003947">
    <property type="protein sequence ID" value="AFZ53203.1"/>
    <property type="molecule type" value="Genomic_DNA"/>
</dbReference>
<proteinExistence type="predicted"/>
<accession>K9Z4B5</accession>
<keyword evidence="3" id="KW-1185">Reference proteome</keyword>
<keyword evidence="2" id="KW-0808">Transferase</keyword>
<dbReference type="AlphaFoldDB" id="K9Z4B5"/>
<dbReference type="HOGENOM" id="CLU_009583_0_1_3"/>
<gene>
    <name evidence="2" type="ordered locus">Cyan10605_1080</name>
</gene>
<organism evidence="2 3">
    <name type="scientific">Cyanobacterium aponinum (strain PCC 10605)</name>
    <dbReference type="NCBI Taxonomy" id="755178"/>
    <lineage>
        <taxon>Bacteria</taxon>
        <taxon>Bacillati</taxon>
        <taxon>Cyanobacteriota</taxon>
        <taxon>Cyanophyceae</taxon>
        <taxon>Oscillatoriophycideae</taxon>
        <taxon>Chroococcales</taxon>
        <taxon>Geminocystaceae</taxon>
        <taxon>Cyanobacterium</taxon>
    </lineage>
</organism>
<dbReference type="Pfam" id="PF00534">
    <property type="entry name" value="Glycos_transf_1"/>
    <property type="match status" value="1"/>
</dbReference>
<dbReference type="SUPFAM" id="SSF53756">
    <property type="entry name" value="UDP-Glycosyltransferase/glycogen phosphorylase"/>
    <property type="match status" value="1"/>
</dbReference>
<feature type="domain" description="Glycosyl transferase family 1" evidence="1">
    <location>
        <begin position="199"/>
        <end position="352"/>
    </location>
</feature>
<dbReference type="Gene3D" id="3.40.50.2000">
    <property type="entry name" value="Glycogen Phosphorylase B"/>
    <property type="match status" value="2"/>
</dbReference>
<protein>
    <submittedName>
        <fullName evidence="2">Glycosyl transferase group 1</fullName>
    </submittedName>
</protein>
<evidence type="ECO:0000313" key="2">
    <source>
        <dbReference type="EMBL" id="AFZ53203.1"/>
    </source>
</evidence>
<dbReference type="eggNOG" id="COG0438">
    <property type="taxonomic scope" value="Bacteria"/>
</dbReference>
<dbReference type="CDD" id="cd03801">
    <property type="entry name" value="GT4_PimA-like"/>
    <property type="match status" value="1"/>
</dbReference>
<reference evidence="3" key="1">
    <citation type="journal article" date="2013" name="Proc. Natl. Acad. Sci. U.S.A.">
        <title>Improving the coverage of the cyanobacterial phylum using diversity-driven genome sequencing.</title>
        <authorList>
            <person name="Shih P.M."/>
            <person name="Wu D."/>
            <person name="Latifi A."/>
            <person name="Axen S.D."/>
            <person name="Fewer D.P."/>
            <person name="Talla E."/>
            <person name="Calteau A."/>
            <person name="Cai F."/>
            <person name="Tandeau de Marsac N."/>
            <person name="Rippka R."/>
            <person name="Herdman M."/>
            <person name="Sivonen K."/>
            <person name="Coursin T."/>
            <person name="Laurent T."/>
            <person name="Goodwin L."/>
            <person name="Nolan M."/>
            <person name="Davenport K.W."/>
            <person name="Han C.S."/>
            <person name="Rubin E.M."/>
            <person name="Eisen J.A."/>
            <person name="Woyke T."/>
            <person name="Gugger M."/>
            <person name="Kerfeld C.A."/>
        </authorList>
    </citation>
    <scope>NUCLEOTIDE SEQUENCE [LARGE SCALE GENOMIC DNA]</scope>
    <source>
        <strain evidence="3">PCC 10605</strain>
    </source>
</reference>
<sequence length="381" mass="44322">MGVKFKNNKLRVLHVIAALERGGAERQLQIIVNNADRSVYKMGILFISYGSEIPNIRDDIDLLQIKDYYKINLFRHWDSIRQSIVSWQPDILHLWLPEIMTIPSAIVGKLYSIPILSAQRRSINNSGSMYQWIRDRSRYIQHVLADRLVTNFDTINEPLFYRILFHRKKGITIPNSIELKLTSSNLVFPDLLDEQKIFKLWFTGRFVKQKCLPLLIEAIGILKKENYPVVLFVCGHGSERETLILKKLVEKHKLEDSIIFLGYRKDWHILVKKADLLVLPSIREGMPNVMLEAMALGIPVLVSDISEIKALVEHKKNAYLFHVNRLDSLVNSLKELYSLGELRKYIAQNGQEFVQQLVNHRNMVSSYENLYQELLMSKKKP</sequence>
<dbReference type="KEGG" id="can:Cyan10605_1080"/>
<dbReference type="OrthoDB" id="516698at2"/>
<dbReference type="PANTHER" id="PTHR12526">
    <property type="entry name" value="GLYCOSYLTRANSFERASE"/>
    <property type="match status" value="1"/>
</dbReference>
<dbReference type="RefSeq" id="WP_015218934.1">
    <property type="nucleotide sequence ID" value="NC_019776.1"/>
</dbReference>
<dbReference type="Proteomes" id="UP000010480">
    <property type="component" value="Chromosome"/>
</dbReference>
<dbReference type="GO" id="GO:0016757">
    <property type="term" value="F:glycosyltransferase activity"/>
    <property type="evidence" value="ECO:0007669"/>
    <property type="project" value="InterPro"/>
</dbReference>
<name>K9Z4B5_CYAAP</name>
<dbReference type="PANTHER" id="PTHR12526:SF630">
    <property type="entry name" value="GLYCOSYLTRANSFERASE"/>
    <property type="match status" value="1"/>
</dbReference>
<dbReference type="STRING" id="755178.Cyan10605_1080"/>
<evidence type="ECO:0000259" key="1">
    <source>
        <dbReference type="Pfam" id="PF00534"/>
    </source>
</evidence>